<evidence type="ECO:0000313" key="2">
    <source>
        <dbReference type="Proteomes" id="UP000005636"/>
    </source>
</evidence>
<dbReference type="Proteomes" id="UP000005636">
    <property type="component" value="Chromosome"/>
</dbReference>
<proteinExistence type="predicted"/>
<sequence>MASFLIFFFLLCYLKQPFALMLSYNKKYVKRKEKSNFIEKRLVK</sequence>
<accession>A0ABN3ZTH7</accession>
<keyword evidence="2" id="KW-1185">Reference proteome</keyword>
<organism evidence="1 2">
    <name type="scientific">Geobacillus thermoleovorans CCB_US3_UF5</name>
    <dbReference type="NCBI Taxonomy" id="1111068"/>
    <lineage>
        <taxon>Bacteria</taxon>
        <taxon>Bacillati</taxon>
        <taxon>Bacillota</taxon>
        <taxon>Bacilli</taxon>
        <taxon>Bacillales</taxon>
        <taxon>Anoxybacillaceae</taxon>
        <taxon>Geobacillus</taxon>
        <taxon>Geobacillus thermoleovorans group</taxon>
    </lineage>
</organism>
<protein>
    <submittedName>
        <fullName evidence="1">Uncharacterized protein</fullName>
    </submittedName>
</protein>
<gene>
    <name evidence="1" type="ORF">GTCCBUS3UF5_7830</name>
</gene>
<evidence type="ECO:0000313" key="1">
    <source>
        <dbReference type="EMBL" id="AEV18106.1"/>
    </source>
</evidence>
<name>A0ABN3ZTH7_GEOTH</name>
<dbReference type="EMBL" id="CP003125">
    <property type="protein sequence ID" value="AEV18106.1"/>
    <property type="molecule type" value="Genomic_DNA"/>
</dbReference>
<reference evidence="1 2" key="1">
    <citation type="submission" date="2011-11" db="EMBL/GenBank/DDBJ databases">
        <title>Complete genome sequence of thermophilic Geobacillus thermoleovorans CCB_US3_UF5.</title>
        <authorList>
            <person name="Muhd Sakaff M.K.L."/>
            <person name="Abdul Rahman A.Y."/>
            <person name="Saito J.A."/>
            <person name="Hou S."/>
            <person name="Alam M."/>
        </authorList>
    </citation>
    <scope>NUCLEOTIDE SEQUENCE [LARGE SCALE GENOMIC DNA]</scope>
    <source>
        <strain evidence="1 2">CCB_US3_UF5</strain>
    </source>
</reference>